<evidence type="ECO:0000256" key="1">
    <source>
        <dbReference type="SAM" id="Phobius"/>
    </source>
</evidence>
<dbReference type="AlphaFoldDB" id="A0A7Y9GE63"/>
<organism evidence="2 3">
    <name type="scientific">Actinomadura citrea</name>
    <dbReference type="NCBI Taxonomy" id="46158"/>
    <lineage>
        <taxon>Bacteria</taxon>
        <taxon>Bacillati</taxon>
        <taxon>Actinomycetota</taxon>
        <taxon>Actinomycetes</taxon>
        <taxon>Streptosporangiales</taxon>
        <taxon>Thermomonosporaceae</taxon>
        <taxon>Actinomadura</taxon>
    </lineage>
</organism>
<sequence>MTTRPEPSASTVGKHPWCRRILLDPLSLAVPIVAGAAVPAALATAGPDRQGPVAAGIAALLAFCWAGLNAGYANSGST</sequence>
<dbReference type="EMBL" id="JACCBT010000001">
    <property type="protein sequence ID" value="NYE14869.1"/>
    <property type="molecule type" value="Genomic_DNA"/>
</dbReference>
<keyword evidence="1" id="KW-0812">Transmembrane</keyword>
<evidence type="ECO:0000313" key="2">
    <source>
        <dbReference type="EMBL" id="NYE14869.1"/>
    </source>
</evidence>
<keyword evidence="1" id="KW-0472">Membrane</keyword>
<feature type="transmembrane region" description="Helical" evidence="1">
    <location>
        <begin position="21"/>
        <end position="41"/>
    </location>
</feature>
<gene>
    <name evidence="2" type="ORF">BJ999_005165</name>
</gene>
<feature type="transmembrane region" description="Helical" evidence="1">
    <location>
        <begin position="53"/>
        <end position="72"/>
    </location>
</feature>
<accession>A0A7Y9GE63</accession>
<proteinExistence type="predicted"/>
<protein>
    <submittedName>
        <fullName evidence="2">Uncharacterized protein</fullName>
    </submittedName>
</protein>
<comment type="caution">
    <text evidence="2">The sequence shown here is derived from an EMBL/GenBank/DDBJ whole genome shotgun (WGS) entry which is preliminary data.</text>
</comment>
<dbReference type="Proteomes" id="UP000591272">
    <property type="component" value="Unassembled WGS sequence"/>
</dbReference>
<reference evidence="2 3" key="1">
    <citation type="submission" date="2020-07" db="EMBL/GenBank/DDBJ databases">
        <title>Sequencing the genomes of 1000 actinobacteria strains.</title>
        <authorList>
            <person name="Klenk H.-P."/>
        </authorList>
    </citation>
    <scope>NUCLEOTIDE SEQUENCE [LARGE SCALE GENOMIC DNA]</scope>
    <source>
        <strain evidence="2 3">DSM 43461</strain>
    </source>
</reference>
<evidence type="ECO:0000313" key="3">
    <source>
        <dbReference type="Proteomes" id="UP000591272"/>
    </source>
</evidence>
<keyword evidence="1" id="KW-1133">Transmembrane helix</keyword>
<name>A0A7Y9GE63_9ACTN</name>
<keyword evidence="3" id="KW-1185">Reference proteome</keyword>